<sequence precursor="true">MYLVSRLNLLLLTLSFTIFLTGCPGPSTEKTEEAVSKSDTDSNSNSDEKNSEEPPEVLLEPFDAPTLAELDAKAKWEKQPVLDSLELLRERQSKEKPLVSVSEALKLKNTNQEINEKILSALGRLPESVEDVDWGATINRHVLADLKSTNPIMGSSSVEFEVSSLTGFGLFSFDWNFIPFAVSDTVVSWDTSEDKLYDKVVLRDDLTWSDGVPITAHDIVFTFKTIMNPKVPVPAVRSGTDQIRWIQAYDDQTLVFFHKESLPTNVWNLNFPIIPKHIYEKELETDPTLQDSEYHVKYENNPVTGGPYEYEKRVRGQEILLRRRESWYMHDGKEVRTRSYFERVRLRIIQDPNTALLALKKGEIDEMALNPELWKTQTKGEDFYKNCTKANGLEWVYFYFGWNTKTLFFQDKKVRQAMAYAFDHDEMLNELCYGLYQPCTGIYHETAWMSPKPMTKPYKQDLDKAEDLLDEAGWIDHDGDGIRDKKFDGKVIPFRFSIMTSNRPLSLSICTLLKENLEQIGIICDVKPTEFTVMQEKSRKHQFQAMFAGWGTGTDPDTSINLWKTGAGRNYGEYSNPEIDKLFEEGRREFDKDKRAKIYGKIHKILYEDQPYTWLYFRNSFYGFNKDLRGYVFSPRGPYGYGPGFSSLWKPVPK</sequence>
<feature type="compositionally biased region" description="Basic and acidic residues" evidence="4">
    <location>
        <begin position="29"/>
        <end position="52"/>
    </location>
</feature>
<feature type="domain" description="Solute-binding protein family 5" evidence="6">
    <location>
        <begin position="187"/>
        <end position="568"/>
    </location>
</feature>
<dbReference type="PANTHER" id="PTHR30290">
    <property type="entry name" value="PERIPLASMIC BINDING COMPONENT OF ABC TRANSPORTER"/>
    <property type="match status" value="1"/>
</dbReference>
<evidence type="ECO:0000256" key="3">
    <source>
        <dbReference type="ARBA" id="ARBA00022729"/>
    </source>
</evidence>
<evidence type="ECO:0000256" key="5">
    <source>
        <dbReference type="SAM" id="SignalP"/>
    </source>
</evidence>
<gene>
    <name evidence="7" type="primary">appA</name>
    <name evidence="7" type="ORF">V144x_29310</name>
</gene>
<keyword evidence="2" id="KW-0813">Transport</keyword>
<dbReference type="PROSITE" id="PS51257">
    <property type="entry name" value="PROKAR_LIPOPROTEIN"/>
    <property type="match status" value="1"/>
</dbReference>
<evidence type="ECO:0000259" key="6">
    <source>
        <dbReference type="Pfam" id="PF00496"/>
    </source>
</evidence>
<dbReference type="GO" id="GO:0015833">
    <property type="term" value="P:peptide transport"/>
    <property type="evidence" value="ECO:0007669"/>
    <property type="project" value="TreeGrafter"/>
</dbReference>
<dbReference type="KEGG" id="gaw:V144x_29310"/>
<dbReference type="Proteomes" id="UP000318704">
    <property type="component" value="Chromosome"/>
</dbReference>
<evidence type="ECO:0000256" key="2">
    <source>
        <dbReference type="ARBA" id="ARBA00022448"/>
    </source>
</evidence>
<comment type="similarity">
    <text evidence="1">Belongs to the bacterial solute-binding protein 5 family.</text>
</comment>
<accession>A0A517VWS5</accession>
<dbReference type="Gene3D" id="3.40.190.10">
    <property type="entry name" value="Periplasmic binding protein-like II"/>
    <property type="match status" value="1"/>
</dbReference>
<dbReference type="CDD" id="cd08514">
    <property type="entry name" value="PBP2_AppA_like"/>
    <property type="match status" value="1"/>
</dbReference>
<organism evidence="7 8">
    <name type="scientific">Gimesia aquarii</name>
    <dbReference type="NCBI Taxonomy" id="2527964"/>
    <lineage>
        <taxon>Bacteria</taxon>
        <taxon>Pseudomonadati</taxon>
        <taxon>Planctomycetota</taxon>
        <taxon>Planctomycetia</taxon>
        <taxon>Planctomycetales</taxon>
        <taxon>Planctomycetaceae</taxon>
        <taxon>Gimesia</taxon>
    </lineage>
</organism>
<dbReference type="RefSeq" id="WP_144985804.1">
    <property type="nucleotide sequence ID" value="NZ_CP037920.1"/>
</dbReference>
<dbReference type="EMBL" id="CP037920">
    <property type="protein sequence ID" value="QDT97456.1"/>
    <property type="molecule type" value="Genomic_DNA"/>
</dbReference>
<protein>
    <submittedName>
        <fullName evidence="7">Oligopeptide-binding protein AppA</fullName>
    </submittedName>
</protein>
<dbReference type="Gene3D" id="3.10.105.10">
    <property type="entry name" value="Dipeptide-binding Protein, Domain 3"/>
    <property type="match status" value="1"/>
</dbReference>
<dbReference type="InterPro" id="IPR000914">
    <property type="entry name" value="SBP_5_dom"/>
</dbReference>
<evidence type="ECO:0000256" key="1">
    <source>
        <dbReference type="ARBA" id="ARBA00005695"/>
    </source>
</evidence>
<dbReference type="GO" id="GO:1904680">
    <property type="term" value="F:peptide transmembrane transporter activity"/>
    <property type="evidence" value="ECO:0007669"/>
    <property type="project" value="TreeGrafter"/>
</dbReference>
<evidence type="ECO:0000313" key="7">
    <source>
        <dbReference type="EMBL" id="QDT97456.1"/>
    </source>
</evidence>
<dbReference type="SUPFAM" id="SSF53850">
    <property type="entry name" value="Periplasmic binding protein-like II"/>
    <property type="match status" value="1"/>
</dbReference>
<dbReference type="InterPro" id="IPR039424">
    <property type="entry name" value="SBP_5"/>
</dbReference>
<feature type="chain" id="PRO_5021799079" evidence="5">
    <location>
        <begin position="21"/>
        <end position="654"/>
    </location>
</feature>
<dbReference type="Pfam" id="PF00496">
    <property type="entry name" value="SBP_bac_5"/>
    <property type="match status" value="1"/>
</dbReference>
<evidence type="ECO:0000313" key="8">
    <source>
        <dbReference type="Proteomes" id="UP000318704"/>
    </source>
</evidence>
<dbReference type="AlphaFoldDB" id="A0A517VWS5"/>
<evidence type="ECO:0000256" key="4">
    <source>
        <dbReference type="SAM" id="MobiDB-lite"/>
    </source>
</evidence>
<name>A0A517VWS5_9PLAN</name>
<feature type="region of interest" description="Disordered" evidence="4">
    <location>
        <begin position="26"/>
        <end position="58"/>
    </location>
</feature>
<feature type="signal peptide" evidence="5">
    <location>
        <begin position="1"/>
        <end position="20"/>
    </location>
</feature>
<proteinExistence type="inferred from homology"/>
<keyword evidence="3 5" id="KW-0732">Signal</keyword>
<dbReference type="PANTHER" id="PTHR30290:SF9">
    <property type="entry name" value="OLIGOPEPTIDE-BINDING PROTEIN APPA"/>
    <property type="match status" value="1"/>
</dbReference>
<dbReference type="Gene3D" id="3.90.76.10">
    <property type="entry name" value="Dipeptide-binding Protein, Domain 1"/>
    <property type="match status" value="1"/>
</dbReference>
<reference evidence="7 8" key="1">
    <citation type="submission" date="2019-03" db="EMBL/GenBank/DDBJ databases">
        <title>Deep-cultivation of Planctomycetes and their phenomic and genomic characterization uncovers novel biology.</title>
        <authorList>
            <person name="Wiegand S."/>
            <person name="Jogler M."/>
            <person name="Boedeker C."/>
            <person name="Pinto D."/>
            <person name="Vollmers J."/>
            <person name="Rivas-Marin E."/>
            <person name="Kohn T."/>
            <person name="Peeters S.H."/>
            <person name="Heuer A."/>
            <person name="Rast P."/>
            <person name="Oberbeckmann S."/>
            <person name="Bunk B."/>
            <person name="Jeske O."/>
            <person name="Meyerdierks A."/>
            <person name="Storesund J.E."/>
            <person name="Kallscheuer N."/>
            <person name="Luecker S."/>
            <person name="Lage O.M."/>
            <person name="Pohl T."/>
            <person name="Merkel B.J."/>
            <person name="Hornburger P."/>
            <person name="Mueller R.-W."/>
            <person name="Bruemmer F."/>
            <person name="Labrenz M."/>
            <person name="Spormann A.M."/>
            <person name="Op den Camp H."/>
            <person name="Overmann J."/>
            <person name="Amann R."/>
            <person name="Jetten M.S.M."/>
            <person name="Mascher T."/>
            <person name="Medema M.H."/>
            <person name="Devos D.P."/>
            <person name="Kaster A.-K."/>
            <person name="Ovreas L."/>
            <person name="Rohde M."/>
            <person name="Galperin M.Y."/>
            <person name="Jogler C."/>
        </authorList>
    </citation>
    <scope>NUCLEOTIDE SEQUENCE [LARGE SCALE GENOMIC DNA]</scope>
    <source>
        <strain evidence="7 8">V144</strain>
    </source>
</reference>